<accession>A0ABW4Y4P2</accession>
<dbReference type="PANTHER" id="PTHR30055">
    <property type="entry name" value="HTH-TYPE TRANSCRIPTIONAL REGULATOR RUTR"/>
    <property type="match status" value="1"/>
</dbReference>
<dbReference type="Proteomes" id="UP001597337">
    <property type="component" value="Unassembled WGS sequence"/>
</dbReference>
<dbReference type="EMBL" id="JBHUHX010000009">
    <property type="protein sequence ID" value="MFD2111141.1"/>
    <property type="molecule type" value="Genomic_DNA"/>
</dbReference>
<dbReference type="SUPFAM" id="SSF48498">
    <property type="entry name" value="Tetracyclin repressor-like, C-terminal domain"/>
    <property type="match status" value="1"/>
</dbReference>
<evidence type="ECO:0000313" key="7">
    <source>
        <dbReference type="Proteomes" id="UP001597337"/>
    </source>
</evidence>
<keyword evidence="2 4" id="KW-0238">DNA-binding</keyword>
<dbReference type="RefSeq" id="WP_386023959.1">
    <property type="nucleotide sequence ID" value="NZ_JBHUHX010000009.1"/>
</dbReference>
<dbReference type="InterPro" id="IPR050109">
    <property type="entry name" value="HTH-type_TetR-like_transc_reg"/>
</dbReference>
<keyword evidence="7" id="KW-1185">Reference proteome</keyword>
<evidence type="ECO:0000256" key="1">
    <source>
        <dbReference type="ARBA" id="ARBA00023015"/>
    </source>
</evidence>
<dbReference type="Gene3D" id="1.10.357.10">
    <property type="entry name" value="Tetracycline Repressor, domain 2"/>
    <property type="match status" value="1"/>
</dbReference>
<reference evidence="7" key="1">
    <citation type="journal article" date="2019" name="Int. J. Syst. Evol. Microbiol.">
        <title>The Global Catalogue of Microorganisms (GCM) 10K type strain sequencing project: providing services to taxonomists for standard genome sequencing and annotation.</title>
        <authorList>
            <consortium name="The Broad Institute Genomics Platform"/>
            <consortium name="The Broad Institute Genome Sequencing Center for Infectious Disease"/>
            <person name="Wu L."/>
            <person name="Ma J."/>
        </authorList>
    </citation>
    <scope>NUCLEOTIDE SEQUENCE [LARGE SCALE GENOMIC DNA]</scope>
    <source>
        <strain evidence="7">KACC 12597</strain>
    </source>
</reference>
<feature type="domain" description="HTH tetR-type" evidence="5">
    <location>
        <begin position="18"/>
        <end position="78"/>
    </location>
</feature>
<evidence type="ECO:0000313" key="6">
    <source>
        <dbReference type="EMBL" id="MFD2111141.1"/>
    </source>
</evidence>
<keyword evidence="1" id="KW-0805">Transcription regulation</keyword>
<protein>
    <submittedName>
        <fullName evidence="6">TetR/AcrR family transcriptional regulator</fullName>
    </submittedName>
</protein>
<dbReference type="Gene3D" id="1.10.10.60">
    <property type="entry name" value="Homeodomain-like"/>
    <property type="match status" value="1"/>
</dbReference>
<sequence>MNTMSSVTAQTSDGPVIEDRKDMIFHHASRVFAAKGYAGTKITDIAAAANMSQGLLYRYFDSKERLFTELVRASFERLNASVSELEQMPLSAGRKIALALEQVVGGMETDSAFAERVLLIAQATLSEGIPETTKQLILRERDKPYEAIARIMAKGQEEGGIRPGSPEDLSLLFWTNIKGLALHKVSFGSRFWVPDLELLIGFFVQCRD</sequence>
<dbReference type="PRINTS" id="PR00455">
    <property type="entry name" value="HTHTETR"/>
</dbReference>
<dbReference type="InterPro" id="IPR009057">
    <property type="entry name" value="Homeodomain-like_sf"/>
</dbReference>
<evidence type="ECO:0000256" key="4">
    <source>
        <dbReference type="PROSITE-ProRule" id="PRU00335"/>
    </source>
</evidence>
<gene>
    <name evidence="6" type="ORF">ACFSJC_04700</name>
</gene>
<keyword evidence="3" id="KW-0804">Transcription</keyword>
<proteinExistence type="predicted"/>
<evidence type="ECO:0000259" key="5">
    <source>
        <dbReference type="PROSITE" id="PS50977"/>
    </source>
</evidence>
<feature type="DNA-binding region" description="H-T-H motif" evidence="4">
    <location>
        <begin position="41"/>
        <end position="60"/>
    </location>
</feature>
<dbReference type="SUPFAM" id="SSF46689">
    <property type="entry name" value="Homeodomain-like"/>
    <property type="match status" value="1"/>
</dbReference>
<comment type="caution">
    <text evidence="6">The sequence shown here is derived from an EMBL/GenBank/DDBJ whole genome shotgun (WGS) entry which is preliminary data.</text>
</comment>
<dbReference type="InterPro" id="IPR036271">
    <property type="entry name" value="Tet_transcr_reg_TetR-rel_C_sf"/>
</dbReference>
<dbReference type="InterPro" id="IPR001647">
    <property type="entry name" value="HTH_TetR"/>
</dbReference>
<dbReference type="PROSITE" id="PS50977">
    <property type="entry name" value="HTH_TETR_2"/>
    <property type="match status" value="1"/>
</dbReference>
<dbReference type="PANTHER" id="PTHR30055:SF234">
    <property type="entry name" value="HTH-TYPE TRANSCRIPTIONAL REGULATOR BETI"/>
    <property type="match status" value="1"/>
</dbReference>
<name>A0ABW4Y4P2_9GAMM</name>
<organism evidence="6 7">
    <name type="scientific">Thiorhodococcus fuscus</name>
    <dbReference type="NCBI Taxonomy" id="527200"/>
    <lineage>
        <taxon>Bacteria</taxon>
        <taxon>Pseudomonadati</taxon>
        <taxon>Pseudomonadota</taxon>
        <taxon>Gammaproteobacteria</taxon>
        <taxon>Chromatiales</taxon>
        <taxon>Chromatiaceae</taxon>
        <taxon>Thiorhodococcus</taxon>
    </lineage>
</organism>
<evidence type="ECO:0000256" key="2">
    <source>
        <dbReference type="ARBA" id="ARBA00023125"/>
    </source>
</evidence>
<evidence type="ECO:0000256" key="3">
    <source>
        <dbReference type="ARBA" id="ARBA00023163"/>
    </source>
</evidence>
<dbReference type="Pfam" id="PF00440">
    <property type="entry name" value="TetR_N"/>
    <property type="match status" value="1"/>
</dbReference>